<dbReference type="Proteomes" id="UP000178040">
    <property type="component" value="Unassembled WGS sequence"/>
</dbReference>
<dbReference type="GO" id="GO:0005525">
    <property type="term" value="F:GTP binding"/>
    <property type="evidence" value="ECO:0007669"/>
    <property type="project" value="UniProtKB-KW"/>
</dbReference>
<proteinExistence type="inferred from homology"/>
<feature type="compositionally biased region" description="Low complexity" evidence="3">
    <location>
        <begin position="288"/>
        <end position="301"/>
    </location>
</feature>
<accession>A0A1F7IP55</accession>
<evidence type="ECO:0000256" key="3">
    <source>
        <dbReference type="SAM" id="MobiDB-lite"/>
    </source>
</evidence>
<dbReference type="AlphaFoldDB" id="A0A1F7IP55"/>
<dbReference type="InterPro" id="IPR007164">
    <property type="entry name" value="GTP-dep_dephospho-CoA_kin"/>
</dbReference>
<dbReference type="InterPro" id="IPR014729">
    <property type="entry name" value="Rossmann-like_a/b/a_fold"/>
</dbReference>
<dbReference type="GO" id="GO:0015937">
    <property type="term" value="P:coenzyme A biosynthetic process"/>
    <property type="evidence" value="ECO:0007669"/>
    <property type="project" value="InterPro"/>
</dbReference>
<gene>
    <name evidence="5" type="ORF">A3B40_02025</name>
</gene>
<protein>
    <recommendedName>
        <fullName evidence="4">Cytidyltransferase-like domain-containing protein</fullName>
    </recommendedName>
</protein>
<dbReference type="EMBL" id="MGAI01000015">
    <property type="protein sequence ID" value="OGK45164.1"/>
    <property type="molecule type" value="Genomic_DNA"/>
</dbReference>
<dbReference type="NCBIfam" id="TIGR00125">
    <property type="entry name" value="cyt_tran_rel"/>
    <property type="match status" value="1"/>
</dbReference>
<dbReference type="GO" id="GO:0016301">
    <property type="term" value="F:kinase activity"/>
    <property type="evidence" value="ECO:0007669"/>
    <property type="project" value="InterPro"/>
</dbReference>
<evidence type="ECO:0000259" key="4">
    <source>
        <dbReference type="Pfam" id="PF01467"/>
    </source>
</evidence>
<dbReference type="PANTHER" id="PTHR40732">
    <property type="entry name" value="UPF0218 PROTEIN TK1697"/>
    <property type="match status" value="1"/>
</dbReference>
<evidence type="ECO:0000313" key="6">
    <source>
        <dbReference type="Proteomes" id="UP000178040"/>
    </source>
</evidence>
<dbReference type="Pfam" id="PF01467">
    <property type="entry name" value="CTP_transf_like"/>
    <property type="match status" value="1"/>
</dbReference>
<evidence type="ECO:0000256" key="1">
    <source>
        <dbReference type="ARBA" id="ARBA00022741"/>
    </source>
</evidence>
<evidence type="ECO:0000313" key="5">
    <source>
        <dbReference type="EMBL" id="OGK45164.1"/>
    </source>
</evidence>
<dbReference type="PANTHER" id="PTHR40732:SF1">
    <property type="entry name" value="GTP-DEPENDENT DEPHOSPHO-COA KINASE"/>
    <property type="match status" value="1"/>
</dbReference>
<name>A0A1F7IP55_9BACT</name>
<dbReference type="SUPFAM" id="SSF52374">
    <property type="entry name" value="Nucleotidylyl transferase"/>
    <property type="match status" value="1"/>
</dbReference>
<dbReference type="Pfam" id="PF04019">
    <property type="entry name" value="DUF359"/>
    <property type="match status" value="1"/>
</dbReference>
<feature type="region of interest" description="Disordered" evidence="3">
    <location>
        <begin position="283"/>
        <end position="303"/>
    </location>
</feature>
<dbReference type="NCBIfam" id="NF001985">
    <property type="entry name" value="PRK00777.1"/>
    <property type="match status" value="1"/>
</dbReference>
<comment type="caution">
    <text evidence="5">The sequence shown here is derived from an EMBL/GenBank/DDBJ whole genome shotgun (WGS) entry which is preliminary data.</text>
</comment>
<sequence length="397" mass="45326">MKKYKHLVFAGTFDRLHIGHKKMLARAFSLANKVSLGITSNKMVKDKLLSQLIEKTEDRRWNLERYLKKKGCFKETRFFRIDDIYGPSTSLRQAQGKTLGIKPSIKTPPFDSILVTEFTRTNAEKINKRRKERGLPDLKIIVEPLVRGDDGEVVTSERIRMGEIDRNGHKYSILDIRYSKTGKKELTLPKYLRKEMRKPLGAVVSGSVNRLSETARKIVQSINRLDYKPTVIISVGDIVTMSLLKVGFNPDVKIVDLRSRRKEIVFRNQNFLASELASRLKTRSVTPRSSSESEGSLRRSLAQTSTRSKNFDCFNEAGTINLKATDTIEYAIKKYLKEKKKSWIIVNGEEDLLALPAILFAPLNSLVLYGQMDLGVVIVEVTEEKKKKVEEILLKFS</sequence>
<keyword evidence="2" id="KW-0342">GTP-binding</keyword>
<dbReference type="InterPro" id="IPR004821">
    <property type="entry name" value="Cyt_trans-like"/>
</dbReference>
<dbReference type="HAMAP" id="MF_00590">
    <property type="entry name" value="Dephospho_CoA_kinase_GTP_dep"/>
    <property type="match status" value="1"/>
</dbReference>
<feature type="domain" description="Cytidyltransferase-like" evidence="4">
    <location>
        <begin position="8"/>
        <end position="70"/>
    </location>
</feature>
<reference evidence="5 6" key="1">
    <citation type="journal article" date="2016" name="Nat. Commun.">
        <title>Thousands of microbial genomes shed light on interconnected biogeochemical processes in an aquifer system.</title>
        <authorList>
            <person name="Anantharaman K."/>
            <person name="Brown C.T."/>
            <person name="Hug L.A."/>
            <person name="Sharon I."/>
            <person name="Castelle C.J."/>
            <person name="Probst A.J."/>
            <person name="Thomas B.C."/>
            <person name="Singh A."/>
            <person name="Wilkins M.J."/>
            <person name="Karaoz U."/>
            <person name="Brodie E.L."/>
            <person name="Williams K.H."/>
            <person name="Hubbard S.S."/>
            <person name="Banfield J.F."/>
        </authorList>
    </citation>
    <scope>NUCLEOTIDE SEQUENCE [LARGE SCALE GENOMIC DNA]</scope>
</reference>
<organism evidence="5 6">
    <name type="scientific">Candidatus Roizmanbacteria bacterium RIFCSPLOWO2_01_FULL_37_16</name>
    <dbReference type="NCBI Taxonomy" id="1802058"/>
    <lineage>
        <taxon>Bacteria</taxon>
        <taxon>Candidatus Roizmaniibacteriota</taxon>
    </lineage>
</organism>
<evidence type="ECO:0000256" key="2">
    <source>
        <dbReference type="ARBA" id="ARBA00023134"/>
    </source>
</evidence>
<keyword evidence="1" id="KW-0547">Nucleotide-binding</keyword>
<dbReference type="Gene3D" id="3.40.50.620">
    <property type="entry name" value="HUPs"/>
    <property type="match status" value="1"/>
</dbReference>